<comment type="caution">
    <text evidence="21">The sequence shown here is derived from an EMBL/GenBank/DDBJ whole genome shotgun (WGS) entry which is preliminary data.</text>
</comment>
<evidence type="ECO:0000256" key="16">
    <source>
        <dbReference type="PROSITE-ProRule" id="PRU00175"/>
    </source>
</evidence>
<dbReference type="InterPro" id="IPR050628">
    <property type="entry name" value="SNF2_RAD54_helicase_TF"/>
</dbReference>
<evidence type="ECO:0000256" key="3">
    <source>
        <dbReference type="ARBA" id="ARBA00022723"/>
    </source>
</evidence>
<feature type="domain" description="Helicase ATP-binding" evidence="19">
    <location>
        <begin position="316"/>
        <end position="597"/>
    </location>
</feature>
<keyword evidence="14" id="KW-0804">Transcription</keyword>
<dbReference type="InterPro" id="IPR027417">
    <property type="entry name" value="P-loop_NTPase"/>
</dbReference>
<dbReference type="SMART" id="SM00490">
    <property type="entry name" value="HELICc"/>
    <property type="match status" value="1"/>
</dbReference>
<evidence type="ECO:0000256" key="11">
    <source>
        <dbReference type="ARBA" id="ARBA00023015"/>
    </source>
</evidence>
<evidence type="ECO:0000256" key="17">
    <source>
        <dbReference type="SAM" id="MobiDB-lite"/>
    </source>
</evidence>
<dbReference type="FunFam" id="3.40.50.10810:FF:000068">
    <property type="entry name" value="SNF2 domain-containing protein / helicase domain-containing protein / zinc finger protein-like protein"/>
    <property type="match status" value="1"/>
</dbReference>
<evidence type="ECO:0000256" key="2">
    <source>
        <dbReference type="ARBA" id="ARBA00008438"/>
    </source>
</evidence>
<dbReference type="PROSITE" id="PS51194">
    <property type="entry name" value="HELICASE_CTER"/>
    <property type="match status" value="1"/>
</dbReference>
<dbReference type="InterPro" id="IPR014001">
    <property type="entry name" value="Helicase_ATP-bd"/>
</dbReference>
<feature type="compositionally biased region" description="Low complexity" evidence="17">
    <location>
        <begin position="8"/>
        <end position="19"/>
    </location>
</feature>
<dbReference type="GO" id="GO:0004386">
    <property type="term" value="F:helicase activity"/>
    <property type="evidence" value="ECO:0007669"/>
    <property type="project" value="UniProtKB-KW"/>
</dbReference>
<feature type="domain" description="Helicase C-terminal" evidence="20">
    <location>
        <begin position="859"/>
        <end position="1031"/>
    </location>
</feature>
<dbReference type="GO" id="GO:0003677">
    <property type="term" value="F:DNA binding"/>
    <property type="evidence" value="ECO:0007669"/>
    <property type="project" value="UniProtKB-KW"/>
</dbReference>
<dbReference type="InterPro" id="IPR001650">
    <property type="entry name" value="Helicase_C-like"/>
</dbReference>
<comment type="similarity">
    <text evidence="2">Belongs to the SNF2/RAD54 helicase family. RAD16 subfamily.</text>
</comment>
<keyword evidence="4" id="KW-0547">Nucleotide-binding</keyword>
<evidence type="ECO:0000256" key="4">
    <source>
        <dbReference type="ARBA" id="ARBA00022741"/>
    </source>
</evidence>
<feature type="region of interest" description="Disordered" evidence="17">
    <location>
        <begin position="1"/>
        <end position="187"/>
    </location>
</feature>
<dbReference type="InterPro" id="IPR038718">
    <property type="entry name" value="SNF2-like_sf"/>
</dbReference>
<dbReference type="SUPFAM" id="SSF52540">
    <property type="entry name" value="P-loop containing nucleoside triphosphate hydrolases"/>
    <property type="match status" value="2"/>
</dbReference>
<feature type="region of interest" description="Disordered" evidence="17">
    <location>
        <begin position="848"/>
        <end position="879"/>
    </location>
</feature>
<protein>
    <submittedName>
        <fullName evidence="21">Uncharacterized protein</fullName>
    </submittedName>
</protein>
<keyword evidence="22" id="KW-1185">Reference proteome</keyword>
<evidence type="ECO:0000259" key="19">
    <source>
        <dbReference type="PROSITE" id="PS51192"/>
    </source>
</evidence>
<proteinExistence type="inferred from homology"/>
<feature type="compositionally biased region" description="Low complexity" evidence="17">
    <location>
        <begin position="78"/>
        <end position="90"/>
    </location>
</feature>
<dbReference type="SUPFAM" id="SSF57850">
    <property type="entry name" value="RING/U-box"/>
    <property type="match status" value="1"/>
</dbReference>
<dbReference type="GO" id="GO:0008270">
    <property type="term" value="F:zinc ion binding"/>
    <property type="evidence" value="ECO:0007669"/>
    <property type="project" value="UniProtKB-KW"/>
</dbReference>
<dbReference type="Proteomes" id="UP001642260">
    <property type="component" value="Unassembled WGS sequence"/>
</dbReference>
<dbReference type="GO" id="GO:0016787">
    <property type="term" value="F:hydrolase activity"/>
    <property type="evidence" value="ECO:0007669"/>
    <property type="project" value="UniProtKB-KW"/>
</dbReference>
<keyword evidence="8" id="KW-0862">Zinc</keyword>
<keyword evidence="5 16" id="KW-0863">Zinc-finger</keyword>
<dbReference type="PANTHER" id="PTHR45626">
    <property type="entry name" value="TRANSCRIPTION TERMINATION FACTOR 2-RELATED"/>
    <property type="match status" value="1"/>
</dbReference>
<dbReference type="PROSITE" id="PS50089">
    <property type="entry name" value="ZF_RING_2"/>
    <property type="match status" value="1"/>
</dbReference>
<dbReference type="InterPro" id="IPR013083">
    <property type="entry name" value="Znf_RING/FYVE/PHD"/>
</dbReference>
<keyword evidence="15" id="KW-0539">Nucleus</keyword>
<dbReference type="SMART" id="SM00487">
    <property type="entry name" value="DEXDc"/>
    <property type="match status" value="1"/>
</dbReference>
<dbReference type="PANTHER" id="PTHR45626:SF48">
    <property type="entry name" value="BNAC03G41330D PROTEIN"/>
    <property type="match status" value="1"/>
</dbReference>
<dbReference type="InterPro" id="IPR049730">
    <property type="entry name" value="SNF2/RAD54-like_C"/>
</dbReference>
<dbReference type="GO" id="GO:0005524">
    <property type="term" value="F:ATP binding"/>
    <property type="evidence" value="ECO:0007669"/>
    <property type="project" value="UniProtKB-KW"/>
</dbReference>
<dbReference type="Gene3D" id="3.30.40.10">
    <property type="entry name" value="Zinc/RING finger domain, C3HC4 (zinc finger)"/>
    <property type="match status" value="1"/>
</dbReference>
<dbReference type="InterPro" id="IPR017907">
    <property type="entry name" value="Znf_RING_CS"/>
</dbReference>
<evidence type="ECO:0000313" key="22">
    <source>
        <dbReference type="Proteomes" id="UP001642260"/>
    </source>
</evidence>
<dbReference type="CDD" id="cd18793">
    <property type="entry name" value="SF2_C_SNF"/>
    <property type="match status" value="1"/>
</dbReference>
<keyword evidence="10" id="KW-0156">Chromatin regulator</keyword>
<evidence type="ECO:0000256" key="14">
    <source>
        <dbReference type="ARBA" id="ARBA00023163"/>
    </source>
</evidence>
<evidence type="ECO:0000256" key="9">
    <source>
        <dbReference type="ARBA" id="ARBA00022840"/>
    </source>
</evidence>
<dbReference type="Gene3D" id="3.40.50.10810">
    <property type="entry name" value="Tandem AAA-ATPase domain"/>
    <property type="match status" value="3"/>
</dbReference>
<feature type="compositionally biased region" description="Basic and acidic residues" evidence="17">
    <location>
        <begin position="374"/>
        <end position="388"/>
    </location>
</feature>
<evidence type="ECO:0000256" key="13">
    <source>
        <dbReference type="ARBA" id="ARBA00023158"/>
    </source>
</evidence>
<keyword evidence="3" id="KW-0479">Metal-binding</keyword>
<feature type="compositionally biased region" description="Low complexity" evidence="17">
    <location>
        <begin position="53"/>
        <end position="64"/>
    </location>
</feature>
<evidence type="ECO:0000313" key="21">
    <source>
        <dbReference type="EMBL" id="CAH8362887.1"/>
    </source>
</evidence>
<dbReference type="InterPro" id="IPR018957">
    <property type="entry name" value="Znf_C3HC4_RING-type"/>
</dbReference>
<dbReference type="CDD" id="cd18008">
    <property type="entry name" value="DEXDc_SHPRH-like"/>
    <property type="match status" value="1"/>
</dbReference>
<dbReference type="InterPro" id="IPR001841">
    <property type="entry name" value="Znf_RING"/>
</dbReference>
<dbReference type="PROSITE" id="PS51192">
    <property type="entry name" value="HELICASE_ATP_BIND_1"/>
    <property type="match status" value="1"/>
</dbReference>
<dbReference type="GO" id="GO:0080188">
    <property type="term" value="P:gene silencing by siRNA-directed DNA methylation"/>
    <property type="evidence" value="ECO:0007669"/>
    <property type="project" value="UniProtKB-ARBA"/>
</dbReference>
<dbReference type="Pfam" id="PF00176">
    <property type="entry name" value="SNF2-rel_dom"/>
    <property type="match status" value="1"/>
</dbReference>
<organism evidence="21 22">
    <name type="scientific">Eruca vesicaria subsp. sativa</name>
    <name type="common">Garden rocket</name>
    <name type="synonym">Eruca sativa</name>
    <dbReference type="NCBI Taxonomy" id="29727"/>
    <lineage>
        <taxon>Eukaryota</taxon>
        <taxon>Viridiplantae</taxon>
        <taxon>Streptophyta</taxon>
        <taxon>Embryophyta</taxon>
        <taxon>Tracheophyta</taxon>
        <taxon>Spermatophyta</taxon>
        <taxon>Magnoliopsida</taxon>
        <taxon>eudicotyledons</taxon>
        <taxon>Gunneridae</taxon>
        <taxon>Pentapetalae</taxon>
        <taxon>rosids</taxon>
        <taxon>malvids</taxon>
        <taxon>Brassicales</taxon>
        <taxon>Brassicaceae</taxon>
        <taxon>Brassiceae</taxon>
        <taxon>Eruca</taxon>
    </lineage>
</organism>
<dbReference type="FunFam" id="3.40.50.10810:FF:000071">
    <property type="entry name" value="SNF2 domain-containing protein / helicase domain-containing protein / zinc finger protein-like protein"/>
    <property type="match status" value="1"/>
</dbReference>
<dbReference type="InterPro" id="IPR000330">
    <property type="entry name" value="SNF2_N"/>
</dbReference>
<accession>A0ABC8L3T3</accession>
<keyword evidence="13" id="KW-0943">RNA-mediated gene silencing</keyword>
<keyword evidence="12" id="KW-0238">DNA-binding</keyword>
<dbReference type="Pfam" id="PF00271">
    <property type="entry name" value="Helicase_C"/>
    <property type="match status" value="1"/>
</dbReference>
<keyword evidence="7" id="KW-0347">Helicase</keyword>
<dbReference type="SMART" id="SM00184">
    <property type="entry name" value="RING"/>
    <property type="match status" value="1"/>
</dbReference>
<dbReference type="Pfam" id="PF00097">
    <property type="entry name" value="zf-C3HC4"/>
    <property type="match status" value="1"/>
</dbReference>
<feature type="compositionally biased region" description="Polar residues" evidence="17">
    <location>
        <begin position="36"/>
        <end position="52"/>
    </location>
</feature>
<dbReference type="Gene3D" id="3.40.50.300">
    <property type="entry name" value="P-loop containing nucleotide triphosphate hydrolases"/>
    <property type="match status" value="1"/>
</dbReference>
<evidence type="ECO:0000256" key="10">
    <source>
        <dbReference type="ARBA" id="ARBA00022853"/>
    </source>
</evidence>
<gene>
    <name evidence="21" type="ORF">ERUC_LOCUS28643</name>
</gene>
<evidence type="ECO:0000256" key="12">
    <source>
        <dbReference type="ARBA" id="ARBA00023125"/>
    </source>
</evidence>
<evidence type="ECO:0000256" key="1">
    <source>
        <dbReference type="ARBA" id="ARBA00004123"/>
    </source>
</evidence>
<evidence type="ECO:0000259" key="18">
    <source>
        <dbReference type="PROSITE" id="PS50089"/>
    </source>
</evidence>
<dbReference type="AlphaFoldDB" id="A0ABC8L3T3"/>
<name>A0ABC8L3T3_ERUVS</name>
<feature type="compositionally biased region" description="Polar residues" evidence="17">
    <location>
        <begin position="124"/>
        <end position="146"/>
    </location>
</feature>
<dbReference type="GO" id="GO:0005634">
    <property type="term" value="C:nucleus"/>
    <property type="evidence" value="ECO:0007669"/>
    <property type="project" value="UniProtKB-SubCell"/>
</dbReference>
<evidence type="ECO:0000256" key="7">
    <source>
        <dbReference type="ARBA" id="ARBA00022806"/>
    </source>
</evidence>
<keyword evidence="11" id="KW-0805">Transcription regulation</keyword>
<evidence type="ECO:0000256" key="5">
    <source>
        <dbReference type="ARBA" id="ARBA00022771"/>
    </source>
</evidence>
<evidence type="ECO:0000256" key="8">
    <source>
        <dbReference type="ARBA" id="ARBA00022833"/>
    </source>
</evidence>
<evidence type="ECO:0000256" key="15">
    <source>
        <dbReference type="ARBA" id="ARBA00023242"/>
    </source>
</evidence>
<feature type="region of interest" description="Disordered" evidence="17">
    <location>
        <begin position="369"/>
        <end position="412"/>
    </location>
</feature>
<comment type="subcellular location">
    <subcellularLocation>
        <location evidence="1">Nucleus</location>
    </subcellularLocation>
</comment>
<dbReference type="EMBL" id="CAKOAT010344043">
    <property type="protein sequence ID" value="CAH8362887.1"/>
    <property type="molecule type" value="Genomic_DNA"/>
</dbReference>
<sequence>MEAAIEISSGSSSSSYSDSGSDDEVSEPIRQEPRTRSSTAGLFGSSSFPQKGSSEVNNSQASSSGAPSLPRDSKEPTVSENVVSGVVNENMPPQQAMKRTLPPSFNPPPAPSRSANSISHDNGGDNTTSTDVGNKNTTQASRSVASSYKPRDSTGNENVVSGVDDKKLPAQQPMKRTLPPSFNPPPNPSRTAITHGNVADSAVGNNKNAFGDGYRGTHADIGIQRGMNGVRILPPSMTHGASASPLHYGGPSDSMHRVVGIGGEDRSSENDERLIYQAALRDLNQSKNEMDLRPGTLSVSLMRHQKIALAWMYQKETSSLHCSGGILADDQGLGKTVSTIALILKQKFESQIKSETSSKQEAEILDLDADDESETPKHESESHVKPEVKVSSSPETKKAKDEEEASNLKQKFNRKRPAAGTLIVCPASIVRQWARELDEKVSYESRLSVLIYHGGNRTKDPIELAQYDVVVTTYAIVANEVPKESLVDDGEDDEKYTENKGFSDYRKRKVAEGASKKSKKRKGMDSSSSFDADCGALSRVGWLRVVLDEAQTIKNHRTLVARACCTLRAKRRWCLSGTPIQNTIDDLYSYFRFLKYNPYAVYKSFYHTIKVPISRNSLNGYKKLQAVLRAIMLRRTKETLLDGQPIINLPPKKINMRKVEFSVEERSFYKKLESDSRQQFKAYAAAGTLSQNYANILLMLLRLRQACDHPQLVKGYNSDPVGKESREAVKRLPREARINLLNRLESSSAICNICNDPPENPVISLCGHVFCYQCVSEHITGDENVCPVRRCREDFGRDVVFSKSALRNCPTNDVGGSSSQRKSFSQKSEFSSSKIKAVLDILQSLSKQGSRNSAQQPHDDDDDVTFVEPTTLHSSSPSQGPIKTIVFSQWTAMLNFVQMSFIENGIEFRRLDGTMSLAARDRAVKEFSRDPDVEVMLMSLKAGNLGLNMVAACHVILLDPWWNPSTEDQAIDRAHRIGQTRLVSVTRVTVKDTVEDKILKLQEEKRKMVASAFGEEHGGSSATRLTVDDLKFLFMA</sequence>
<keyword evidence="9" id="KW-0067">ATP-binding</keyword>
<dbReference type="PROSITE" id="PS00518">
    <property type="entry name" value="ZF_RING_1"/>
    <property type="match status" value="1"/>
</dbReference>
<evidence type="ECO:0000256" key="6">
    <source>
        <dbReference type="ARBA" id="ARBA00022801"/>
    </source>
</evidence>
<feature type="domain" description="RING-type" evidence="18">
    <location>
        <begin position="751"/>
        <end position="790"/>
    </location>
</feature>
<evidence type="ECO:0000259" key="20">
    <source>
        <dbReference type="PROSITE" id="PS51194"/>
    </source>
</evidence>
<reference evidence="21 22" key="1">
    <citation type="submission" date="2022-03" db="EMBL/GenBank/DDBJ databases">
        <authorList>
            <person name="Macdonald S."/>
            <person name="Ahmed S."/>
            <person name="Newling K."/>
        </authorList>
    </citation>
    <scope>NUCLEOTIDE SEQUENCE [LARGE SCALE GENOMIC DNA]</scope>
</reference>
<keyword evidence="6" id="KW-0378">Hydrolase</keyword>